<keyword evidence="2" id="KW-1185">Reference proteome</keyword>
<dbReference type="EMBL" id="JACXVP010000011">
    <property type="protein sequence ID" value="KAG5575910.1"/>
    <property type="molecule type" value="Genomic_DNA"/>
</dbReference>
<reference evidence="1 2" key="1">
    <citation type="submission" date="2020-09" db="EMBL/GenBank/DDBJ databases">
        <title>De no assembly of potato wild relative species, Solanum commersonii.</title>
        <authorList>
            <person name="Cho K."/>
        </authorList>
    </citation>
    <scope>NUCLEOTIDE SEQUENCE [LARGE SCALE GENOMIC DNA]</scope>
    <source>
        <strain evidence="1">LZ3.2</strain>
        <tissue evidence="1">Leaf</tissue>
    </source>
</reference>
<dbReference type="AlphaFoldDB" id="A0A9J5WLZ6"/>
<evidence type="ECO:0000313" key="1">
    <source>
        <dbReference type="EMBL" id="KAG5575910.1"/>
    </source>
</evidence>
<proteinExistence type="predicted"/>
<gene>
    <name evidence="1" type="ORF">H5410_056044</name>
</gene>
<protein>
    <submittedName>
        <fullName evidence="1">Uncharacterized protein</fullName>
    </submittedName>
</protein>
<dbReference type="Proteomes" id="UP000824120">
    <property type="component" value="Chromosome 11"/>
</dbReference>
<sequence>MLKHCKDSGLYFWSLYGMKSPLMRTRDEPCRTVNPILKQRKVNFWLWRAPEVMLTWISDQGKSILEARMFCTSCPGKCIVFYACCEALVVVMAEAGMSLVGSVIESSYA</sequence>
<accession>A0A9J5WLZ6</accession>
<evidence type="ECO:0000313" key="2">
    <source>
        <dbReference type="Proteomes" id="UP000824120"/>
    </source>
</evidence>
<comment type="caution">
    <text evidence="1">The sequence shown here is derived from an EMBL/GenBank/DDBJ whole genome shotgun (WGS) entry which is preliminary data.</text>
</comment>
<name>A0A9J5WLZ6_SOLCO</name>
<organism evidence="1 2">
    <name type="scientific">Solanum commersonii</name>
    <name type="common">Commerson's wild potato</name>
    <name type="synonym">Commerson's nightshade</name>
    <dbReference type="NCBI Taxonomy" id="4109"/>
    <lineage>
        <taxon>Eukaryota</taxon>
        <taxon>Viridiplantae</taxon>
        <taxon>Streptophyta</taxon>
        <taxon>Embryophyta</taxon>
        <taxon>Tracheophyta</taxon>
        <taxon>Spermatophyta</taxon>
        <taxon>Magnoliopsida</taxon>
        <taxon>eudicotyledons</taxon>
        <taxon>Gunneridae</taxon>
        <taxon>Pentapetalae</taxon>
        <taxon>asterids</taxon>
        <taxon>lamiids</taxon>
        <taxon>Solanales</taxon>
        <taxon>Solanaceae</taxon>
        <taxon>Solanoideae</taxon>
        <taxon>Solaneae</taxon>
        <taxon>Solanum</taxon>
    </lineage>
</organism>